<organism evidence="2">
    <name type="scientific">Rodentolepis nana</name>
    <name type="common">Dwarf tapeworm</name>
    <name type="synonym">Hymenolepis nana</name>
    <dbReference type="NCBI Taxonomy" id="102285"/>
    <lineage>
        <taxon>Eukaryota</taxon>
        <taxon>Metazoa</taxon>
        <taxon>Spiralia</taxon>
        <taxon>Lophotrochozoa</taxon>
        <taxon>Platyhelminthes</taxon>
        <taxon>Cestoda</taxon>
        <taxon>Eucestoda</taxon>
        <taxon>Cyclophyllidea</taxon>
        <taxon>Hymenolepididae</taxon>
        <taxon>Rodentolepis</taxon>
    </lineage>
</organism>
<dbReference type="AlphaFoldDB" id="A0A0R3TWR5"/>
<accession>A0A0R3TWR5</accession>
<proteinExistence type="predicted"/>
<feature type="region of interest" description="Disordered" evidence="1">
    <location>
        <begin position="1"/>
        <end position="25"/>
    </location>
</feature>
<protein>
    <submittedName>
        <fullName evidence="2">Ovule protein</fullName>
    </submittedName>
</protein>
<evidence type="ECO:0000313" key="2">
    <source>
        <dbReference type="WBParaSite" id="HNAJ_0001230101-mRNA-1"/>
    </source>
</evidence>
<sequence>LGTESDGSSPFPPVMNTESGGSSPFSPVENQMGLLHFLLIDFDSWPIGYVGECSILSQSAISESATVHYFSLVRALSSLHLEVLNSPLIKPFIVWQDIGRSMHC</sequence>
<reference evidence="2" key="1">
    <citation type="submission" date="2017-02" db="UniProtKB">
        <authorList>
            <consortium name="WormBaseParasite"/>
        </authorList>
    </citation>
    <scope>IDENTIFICATION</scope>
</reference>
<name>A0A0R3TWR5_RODNA</name>
<evidence type="ECO:0000256" key="1">
    <source>
        <dbReference type="SAM" id="MobiDB-lite"/>
    </source>
</evidence>
<dbReference type="WBParaSite" id="HNAJ_0001230101-mRNA-1">
    <property type="protein sequence ID" value="HNAJ_0001230101-mRNA-1"/>
    <property type="gene ID" value="HNAJ_0001230101"/>
</dbReference>
<feature type="compositionally biased region" description="Polar residues" evidence="1">
    <location>
        <begin position="16"/>
        <end position="25"/>
    </location>
</feature>